<dbReference type="InterPro" id="IPR050109">
    <property type="entry name" value="HTH-type_TetR-like_transc_reg"/>
</dbReference>
<accession>A0A9X7NZD1</accession>
<evidence type="ECO:0000259" key="5">
    <source>
        <dbReference type="PROSITE" id="PS50977"/>
    </source>
</evidence>
<dbReference type="PANTHER" id="PTHR30055:SF209">
    <property type="entry name" value="POSSIBLE TRANSCRIPTIONAL REGULATORY PROTEIN (PROBABLY TETR-FAMILY)"/>
    <property type="match status" value="1"/>
</dbReference>
<evidence type="ECO:0000256" key="1">
    <source>
        <dbReference type="ARBA" id="ARBA00023015"/>
    </source>
</evidence>
<dbReference type="Proteomes" id="UP000237911">
    <property type="component" value="Unassembled WGS sequence"/>
</dbReference>
<feature type="DNA-binding region" description="H-T-H motif" evidence="4">
    <location>
        <begin position="33"/>
        <end position="52"/>
    </location>
</feature>
<dbReference type="InterPro" id="IPR036271">
    <property type="entry name" value="Tet_transcr_reg_TetR-rel_C_sf"/>
</dbReference>
<evidence type="ECO:0000256" key="3">
    <source>
        <dbReference type="ARBA" id="ARBA00023163"/>
    </source>
</evidence>
<name>A0A9X7NZD1_9MYCO</name>
<dbReference type="EMBL" id="PUEV01000019">
    <property type="protein sequence ID" value="PQM52960.1"/>
    <property type="molecule type" value="Genomic_DNA"/>
</dbReference>
<evidence type="ECO:0000256" key="2">
    <source>
        <dbReference type="ARBA" id="ARBA00023125"/>
    </source>
</evidence>
<evidence type="ECO:0000313" key="6">
    <source>
        <dbReference type="EMBL" id="PQM52960.1"/>
    </source>
</evidence>
<gene>
    <name evidence="6" type="ORF">C5U48_07120</name>
</gene>
<dbReference type="Pfam" id="PF13305">
    <property type="entry name" value="TetR_C_33"/>
    <property type="match status" value="1"/>
</dbReference>
<proteinExistence type="predicted"/>
<dbReference type="GO" id="GO:0000976">
    <property type="term" value="F:transcription cis-regulatory region binding"/>
    <property type="evidence" value="ECO:0007669"/>
    <property type="project" value="TreeGrafter"/>
</dbReference>
<comment type="caution">
    <text evidence="6">The sequence shown here is derived from an EMBL/GenBank/DDBJ whole genome shotgun (WGS) entry which is preliminary data.</text>
</comment>
<reference evidence="6 7" key="1">
    <citation type="submission" date="2018-02" db="EMBL/GenBank/DDBJ databases">
        <title>Draft genome sequence of Mycobacterium virginiense isolated from mud of a swine farm in Japan.</title>
        <authorList>
            <person name="Ohya K."/>
        </authorList>
    </citation>
    <scope>NUCLEOTIDE SEQUENCE [LARGE SCALE GENOMIC DNA]</scope>
    <source>
        <strain evidence="6 7">GF75</strain>
    </source>
</reference>
<protein>
    <submittedName>
        <fullName evidence="6">TetR/AcrR family transcriptional regulator</fullName>
    </submittedName>
</protein>
<sequence length="235" mass="24694">MATVTSQPERTVREDLLAAALGLLDEHGPDALQTRRVASAAGTSTMAVYTHFGGMPQLIAAIAEEGLRQFDVALTIPATDDPVADLLATGIVYRNFAIGRPHLYRLMFGSTSAHGINAPAHNMLTLGTAQIDVEVPSFAHLVRGVHRSIQAGRLTVAQSDTAVVAAAAQFWTVMHGFMMLELAGFFGDVNDGLVAAIQVLSPMTLSLLVALGDTPERAAQSLAAAGARAELNNPQ</sequence>
<dbReference type="GO" id="GO:0003700">
    <property type="term" value="F:DNA-binding transcription factor activity"/>
    <property type="evidence" value="ECO:0007669"/>
    <property type="project" value="TreeGrafter"/>
</dbReference>
<dbReference type="AlphaFoldDB" id="A0A9X7NZD1"/>
<evidence type="ECO:0000313" key="7">
    <source>
        <dbReference type="Proteomes" id="UP000237911"/>
    </source>
</evidence>
<feature type="domain" description="HTH tetR-type" evidence="5">
    <location>
        <begin position="10"/>
        <end position="70"/>
    </location>
</feature>
<keyword evidence="3" id="KW-0804">Transcription</keyword>
<organism evidence="6 7">
    <name type="scientific">Mycolicibacter virginiensis</name>
    <dbReference type="NCBI Taxonomy" id="1795032"/>
    <lineage>
        <taxon>Bacteria</taxon>
        <taxon>Bacillati</taxon>
        <taxon>Actinomycetota</taxon>
        <taxon>Actinomycetes</taxon>
        <taxon>Mycobacteriales</taxon>
        <taxon>Mycobacteriaceae</taxon>
        <taxon>Mycolicibacter</taxon>
    </lineage>
</organism>
<evidence type="ECO:0000256" key="4">
    <source>
        <dbReference type="PROSITE-ProRule" id="PRU00335"/>
    </source>
</evidence>
<dbReference type="PANTHER" id="PTHR30055">
    <property type="entry name" value="HTH-TYPE TRANSCRIPTIONAL REGULATOR RUTR"/>
    <property type="match status" value="1"/>
</dbReference>
<dbReference type="SUPFAM" id="SSF46689">
    <property type="entry name" value="Homeodomain-like"/>
    <property type="match status" value="1"/>
</dbReference>
<dbReference type="PROSITE" id="PS50977">
    <property type="entry name" value="HTH_TETR_2"/>
    <property type="match status" value="1"/>
</dbReference>
<keyword evidence="7" id="KW-1185">Reference proteome</keyword>
<dbReference type="InterPro" id="IPR009057">
    <property type="entry name" value="Homeodomain-like_sf"/>
</dbReference>
<dbReference type="InterPro" id="IPR001647">
    <property type="entry name" value="HTH_TetR"/>
</dbReference>
<keyword evidence="1" id="KW-0805">Transcription regulation</keyword>
<dbReference type="SUPFAM" id="SSF48498">
    <property type="entry name" value="Tetracyclin repressor-like, C-terminal domain"/>
    <property type="match status" value="1"/>
</dbReference>
<dbReference type="InterPro" id="IPR025996">
    <property type="entry name" value="MT1864/Rv1816-like_C"/>
</dbReference>
<dbReference type="PRINTS" id="PR00455">
    <property type="entry name" value="HTHTETR"/>
</dbReference>
<dbReference type="Gene3D" id="1.10.357.10">
    <property type="entry name" value="Tetracycline Repressor, domain 2"/>
    <property type="match status" value="1"/>
</dbReference>
<keyword evidence="2 4" id="KW-0238">DNA-binding</keyword>
<dbReference type="Pfam" id="PF00440">
    <property type="entry name" value="TetR_N"/>
    <property type="match status" value="1"/>
</dbReference>